<evidence type="ECO:0000256" key="3">
    <source>
        <dbReference type="ARBA" id="ARBA00023163"/>
    </source>
</evidence>
<evidence type="ECO:0000313" key="7">
    <source>
        <dbReference type="EMBL" id="KAG9341684.1"/>
    </source>
</evidence>
<dbReference type="InterPro" id="IPR001699">
    <property type="entry name" value="TF_T-box"/>
</dbReference>
<dbReference type="PRINTS" id="PR00937">
    <property type="entry name" value="TBOX"/>
</dbReference>
<sequence>MHKYKPRVHVIVHDPRLDLSQIPSLPADGVYSFSFPETQFTTVTAYQNQQITKLKIDRNPFAKGFRDPGRNRGVLDGILESYPWRTSLSLDFKPFALEPPGGSSRPPSSCGALSPLKDLLSPSCSPASFPFTVPCSDAGALHHMSFPLCYKIPPSAALLGGRPYNLPVPDRLRGYSGMRPMVDFPLLSTLHGKKGPSCRGPCLQGPPSSSSGQLSLPGLQGAGGSIIHQSPLHHETLPAPALPSAYSLCGYTLPTGHHFSGVARHLKLGDGVSLASSESLLSQTPWHPAINHCL</sequence>
<dbReference type="AlphaFoldDB" id="A0A8T2NNN9"/>
<dbReference type="EMBL" id="JAFBMS010000033">
    <property type="protein sequence ID" value="KAG9341684.1"/>
    <property type="molecule type" value="Genomic_DNA"/>
</dbReference>
<evidence type="ECO:0000256" key="2">
    <source>
        <dbReference type="ARBA" id="ARBA00023125"/>
    </source>
</evidence>
<dbReference type="GO" id="GO:0001708">
    <property type="term" value="P:cell fate specification"/>
    <property type="evidence" value="ECO:0007669"/>
    <property type="project" value="TreeGrafter"/>
</dbReference>
<keyword evidence="4 5" id="KW-0539">Nucleus</keyword>
<protein>
    <recommendedName>
        <fullName evidence="6">T-box domain-containing protein</fullName>
    </recommendedName>
</protein>
<dbReference type="GO" id="GO:0045893">
    <property type="term" value="P:positive regulation of DNA-templated transcription"/>
    <property type="evidence" value="ECO:0007669"/>
    <property type="project" value="InterPro"/>
</dbReference>
<evidence type="ECO:0000256" key="5">
    <source>
        <dbReference type="PROSITE-ProRule" id="PRU00201"/>
    </source>
</evidence>
<evidence type="ECO:0000256" key="1">
    <source>
        <dbReference type="ARBA" id="ARBA00023015"/>
    </source>
</evidence>
<dbReference type="GO" id="GO:0005634">
    <property type="term" value="C:nucleus"/>
    <property type="evidence" value="ECO:0007669"/>
    <property type="project" value="UniProtKB-SubCell"/>
</dbReference>
<dbReference type="SUPFAM" id="SSF49417">
    <property type="entry name" value="p53-like transcription factors"/>
    <property type="match status" value="1"/>
</dbReference>
<keyword evidence="1" id="KW-0805">Transcription regulation</keyword>
<proteinExistence type="predicted"/>
<dbReference type="Pfam" id="PF00907">
    <property type="entry name" value="T-box"/>
    <property type="match status" value="1"/>
</dbReference>
<name>A0A8T2NNN9_9TELE</name>
<dbReference type="SMART" id="SM00425">
    <property type="entry name" value="TBOX"/>
    <property type="match status" value="1"/>
</dbReference>
<dbReference type="Gene3D" id="2.60.40.820">
    <property type="entry name" value="Transcription factor, T-box"/>
    <property type="match status" value="1"/>
</dbReference>
<dbReference type="PROSITE" id="PS50252">
    <property type="entry name" value="TBOX_3"/>
    <property type="match status" value="1"/>
</dbReference>
<evidence type="ECO:0000313" key="8">
    <source>
        <dbReference type="Proteomes" id="UP000824540"/>
    </source>
</evidence>
<keyword evidence="2 5" id="KW-0238">DNA-binding</keyword>
<comment type="subcellular location">
    <subcellularLocation>
        <location evidence="5">Nucleus</location>
    </subcellularLocation>
</comment>
<keyword evidence="3" id="KW-0804">Transcription</keyword>
<dbReference type="GO" id="GO:0000978">
    <property type="term" value="F:RNA polymerase II cis-regulatory region sequence-specific DNA binding"/>
    <property type="evidence" value="ECO:0007669"/>
    <property type="project" value="InterPro"/>
</dbReference>
<reference evidence="7" key="1">
    <citation type="thesis" date="2021" institute="BYU ScholarsArchive" country="Provo, UT, USA">
        <title>Applications of and Algorithms for Genome Assembly and Genomic Analyses with an Emphasis on Marine Teleosts.</title>
        <authorList>
            <person name="Pickett B.D."/>
        </authorList>
    </citation>
    <scope>NUCLEOTIDE SEQUENCE</scope>
    <source>
        <strain evidence="7">HI-2016</strain>
    </source>
</reference>
<gene>
    <name evidence="7" type="ORF">JZ751_018748</name>
</gene>
<dbReference type="PANTHER" id="PTHR11267">
    <property type="entry name" value="T-BOX PROTEIN-RELATED"/>
    <property type="match status" value="1"/>
</dbReference>
<comment type="caution">
    <text evidence="7">The sequence shown here is derived from an EMBL/GenBank/DDBJ whole genome shotgun (WGS) entry which is preliminary data.</text>
</comment>
<comment type="caution">
    <text evidence="5">Lacks conserved residue(s) required for the propagation of feature annotation.</text>
</comment>
<dbReference type="Proteomes" id="UP000824540">
    <property type="component" value="Unassembled WGS sequence"/>
</dbReference>
<dbReference type="InterPro" id="IPR036960">
    <property type="entry name" value="T-box_sf"/>
</dbReference>
<dbReference type="OrthoDB" id="7442607at2759"/>
<feature type="domain" description="T-box" evidence="6">
    <location>
        <begin position="1"/>
        <end position="67"/>
    </location>
</feature>
<dbReference type="InterPro" id="IPR046360">
    <property type="entry name" value="T-box_DNA-bd"/>
</dbReference>
<evidence type="ECO:0000256" key="4">
    <source>
        <dbReference type="ARBA" id="ARBA00023242"/>
    </source>
</evidence>
<evidence type="ECO:0000259" key="6">
    <source>
        <dbReference type="PROSITE" id="PS50252"/>
    </source>
</evidence>
<keyword evidence="8" id="KW-1185">Reference proteome</keyword>
<dbReference type="GO" id="GO:0000785">
    <property type="term" value="C:chromatin"/>
    <property type="evidence" value="ECO:0007669"/>
    <property type="project" value="TreeGrafter"/>
</dbReference>
<accession>A0A8T2NNN9</accession>
<organism evidence="7 8">
    <name type="scientific">Albula glossodonta</name>
    <name type="common">roundjaw bonefish</name>
    <dbReference type="NCBI Taxonomy" id="121402"/>
    <lineage>
        <taxon>Eukaryota</taxon>
        <taxon>Metazoa</taxon>
        <taxon>Chordata</taxon>
        <taxon>Craniata</taxon>
        <taxon>Vertebrata</taxon>
        <taxon>Euteleostomi</taxon>
        <taxon>Actinopterygii</taxon>
        <taxon>Neopterygii</taxon>
        <taxon>Teleostei</taxon>
        <taxon>Albuliformes</taxon>
        <taxon>Albulidae</taxon>
        <taxon>Albula</taxon>
    </lineage>
</organism>
<dbReference type="PANTHER" id="PTHR11267:SF116">
    <property type="entry name" value="T-BOX TRANSCRIPTION FACTOR TBX22"/>
    <property type="match status" value="1"/>
</dbReference>
<dbReference type="InterPro" id="IPR008967">
    <property type="entry name" value="p53-like_TF_DNA-bd_sf"/>
</dbReference>
<dbReference type="GO" id="GO:0000981">
    <property type="term" value="F:DNA-binding transcription factor activity, RNA polymerase II-specific"/>
    <property type="evidence" value="ECO:0007669"/>
    <property type="project" value="TreeGrafter"/>
</dbReference>